<evidence type="ECO:0000313" key="2">
    <source>
        <dbReference type="Proteomes" id="UP001064048"/>
    </source>
</evidence>
<reference evidence="1 2" key="1">
    <citation type="journal article" date="2022" name="Genome Biol. Evol.">
        <title>The Spruce Budworm Genome: Reconstructing the Evolutionary History of Antifreeze Proteins.</title>
        <authorList>
            <person name="Beliveau C."/>
            <person name="Gagne P."/>
            <person name="Picq S."/>
            <person name="Vernygora O."/>
            <person name="Keeling C.I."/>
            <person name="Pinkney K."/>
            <person name="Doucet D."/>
            <person name="Wen F."/>
            <person name="Johnston J.S."/>
            <person name="Maaroufi H."/>
            <person name="Boyle B."/>
            <person name="Laroche J."/>
            <person name="Dewar K."/>
            <person name="Juretic N."/>
            <person name="Blackburn G."/>
            <person name="Nisole A."/>
            <person name="Brunet B."/>
            <person name="Brandao M."/>
            <person name="Lumley L."/>
            <person name="Duan J."/>
            <person name="Quan G."/>
            <person name="Lucarotti C.J."/>
            <person name="Roe A.D."/>
            <person name="Sperling F.A.H."/>
            <person name="Levesque R.C."/>
            <person name="Cusson M."/>
        </authorList>
    </citation>
    <scope>NUCLEOTIDE SEQUENCE [LARGE SCALE GENOMIC DNA]</scope>
    <source>
        <strain evidence="1">Glfc:IPQL:Cfum</strain>
    </source>
</reference>
<organism evidence="1 2">
    <name type="scientific">Choristoneura fumiferana</name>
    <name type="common">Spruce budworm moth</name>
    <name type="synonym">Archips fumiferana</name>
    <dbReference type="NCBI Taxonomy" id="7141"/>
    <lineage>
        <taxon>Eukaryota</taxon>
        <taxon>Metazoa</taxon>
        <taxon>Ecdysozoa</taxon>
        <taxon>Arthropoda</taxon>
        <taxon>Hexapoda</taxon>
        <taxon>Insecta</taxon>
        <taxon>Pterygota</taxon>
        <taxon>Neoptera</taxon>
        <taxon>Endopterygota</taxon>
        <taxon>Lepidoptera</taxon>
        <taxon>Glossata</taxon>
        <taxon>Ditrysia</taxon>
        <taxon>Tortricoidea</taxon>
        <taxon>Tortricidae</taxon>
        <taxon>Tortricinae</taxon>
        <taxon>Choristoneura</taxon>
    </lineage>
</organism>
<sequence length="166" mass="18656">MELVPNIILNPGFMETEPAPREHAGSIIKSTECPGPGKPRKSSVKDLVLSAPKSYDLFLTTGYKRSTPKLPIDWLKLIRNPSSGSNATRRLLQHAHCAPPPWSRDYPTKLMPAHNYPRCSQKKALHLQVQALQRLFQLQQSRVFKLKDTAVLEAPLQPQQQLFIAG</sequence>
<evidence type="ECO:0000313" key="1">
    <source>
        <dbReference type="EMBL" id="KAI8437147.1"/>
    </source>
</evidence>
<dbReference type="EMBL" id="CM046117">
    <property type="protein sequence ID" value="KAI8437147.1"/>
    <property type="molecule type" value="Genomic_DNA"/>
</dbReference>
<keyword evidence="2" id="KW-1185">Reference proteome</keyword>
<gene>
    <name evidence="1" type="ORF">MSG28_010496</name>
</gene>
<protein>
    <submittedName>
        <fullName evidence="1">Uncharacterized protein</fullName>
    </submittedName>
</protein>
<name>A0ACC0KLY4_CHOFU</name>
<comment type="caution">
    <text evidence="1">The sequence shown here is derived from an EMBL/GenBank/DDBJ whole genome shotgun (WGS) entry which is preliminary data.</text>
</comment>
<accession>A0ACC0KLY4</accession>
<proteinExistence type="predicted"/>
<dbReference type="Proteomes" id="UP001064048">
    <property type="component" value="Chromosome 17"/>
</dbReference>